<organism evidence="3 4">
    <name type="scientific">Capsicum baccatum</name>
    <name type="common">Peruvian pepper</name>
    <dbReference type="NCBI Taxonomy" id="33114"/>
    <lineage>
        <taxon>Eukaryota</taxon>
        <taxon>Viridiplantae</taxon>
        <taxon>Streptophyta</taxon>
        <taxon>Embryophyta</taxon>
        <taxon>Tracheophyta</taxon>
        <taxon>Spermatophyta</taxon>
        <taxon>Magnoliopsida</taxon>
        <taxon>eudicotyledons</taxon>
        <taxon>Gunneridae</taxon>
        <taxon>Pentapetalae</taxon>
        <taxon>asterids</taxon>
        <taxon>lamiids</taxon>
        <taxon>Solanales</taxon>
        <taxon>Solanaceae</taxon>
        <taxon>Solanoideae</taxon>
        <taxon>Capsiceae</taxon>
        <taxon>Capsicum</taxon>
    </lineage>
</organism>
<dbReference type="Pfam" id="PF00646">
    <property type="entry name" value="F-box"/>
    <property type="match status" value="1"/>
</dbReference>
<dbReference type="InterPro" id="IPR001810">
    <property type="entry name" value="F-box_dom"/>
</dbReference>
<proteinExistence type="predicted"/>
<dbReference type="Proteomes" id="UP000224567">
    <property type="component" value="Unassembled WGS sequence"/>
</dbReference>
<sequence>MLHFEEDILTNSLSKLRLKSLLRFTCVSKFWKTLIDEQYFSMKHLIHAKNDQNSQKFLVYQLLNPNEDIFSIYCCPLSSAPRVEDVQELCFPLNVEPRYCQVYCCCDGFAIISVNNVDINKRDILLVWNPSTRESIVLPSPKFSVNWFTCLGMSFDSACGDYKILKISQDKAPSEIFALKSGSWRIIDEHPRDRIKTVVGMHPLAFRHGAFHWHPCLQEKSTLESKLAYPSASHNYPHKHQTMGTFPASKSI</sequence>
<dbReference type="InterPro" id="IPR050796">
    <property type="entry name" value="SCF_F-box_component"/>
</dbReference>
<dbReference type="NCBIfam" id="TIGR01640">
    <property type="entry name" value="F_box_assoc_1"/>
    <property type="match status" value="1"/>
</dbReference>
<dbReference type="AlphaFoldDB" id="A0A2G2VCI8"/>
<dbReference type="PANTHER" id="PTHR31672">
    <property type="entry name" value="BNACNNG10540D PROTEIN"/>
    <property type="match status" value="1"/>
</dbReference>
<dbReference type="STRING" id="33114.A0A2G2VCI8"/>
<feature type="domain" description="F-box" evidence="1">
    <location>
        <begin position="6"/>
        <end position="40"/>
    </location>
</feature>
<evidence type="ECO:0000259" key="2">
    <source>
        <dbReference type="Pfam" id="PF07734"/>
    </source>
</evidence>
<dbReference type="InterPro" id="IPR017451">
    <property type="entry name" value="F-box-assoc_interact_dom"/>
</dbReference>
<gene>
    <name evidence="3" type="ORF">CQW23_29705</name>
</gene>
<evidence type="ECO:0000259" key="1">
    <source>
        <dbReference type="Pfam" id="PF00646"/>
    </source>
</evidence>
<protein>
    <submittedName>
        <fullName evidence="3">Uncharacterized protein</fullName>
    </submittedName>
</protein>
<evidence type="ECO:0000313" key="3">
    <source>
        <dbReference type="EMBL" id="PHT30693.1"/>
    </source>
</evidence>
<dbReference type="EMBL" id="MLFT02000020">
    <property type="protein sequence ID" value="PHT30693.1"/>
    <property type="molecule type" value="Genomic_DNA"/>
</dbReference>
<dbReference type="Pfam" id="PF07734">
    <property type="entry name" value="FBA_1"/>
    <property type="match status" value="1"/>
</dbReference>
<dbReference type="InterPro" id="IPR006527">
    <property type="entry name" value="F-box-assoc_dom_typ1"/>
</dbReference>
<name>A0A2G2VCI8_CAPBA</name>
<comment type="caution">
    <text evidence="3">The sequence shown here is derived from an EMBL/GenBank/DDBJ whole genome shotgun (WGS) entry which is preliminary data.</text>
</comment>
<keyword evidence="4" id="KW-1185">Reference proteome</keyword>
<dbReference type="PANTHER" id="PTHR31672:SF13">
    <property type="entry name" value="F-BOX PROTEIN CPR30-LIKE"/>
    <property type="match status" value="1"/>
</dbReference>
<accession>A0A2G2VCI8</accession>
<evidence type="ECO:0000313" key="4">
    <source>
        <dbReference type="Proteomes" id="UP000224567"/>
    </source>
</evidence>
<reference evidence="4" key="2">
    <citation type="journal article" date="2017" name="J. Anim. Genet.">
        <title>Multiple reference genome sequences of hot pepper reveal the massive evolution of plant disease resistance genes by retroduplication.</title>
        <authorList>
            <person name="Kim S."/>
            <person name="Park J."/>
            <person name="Yeom S.-I."/>
            <person name="Kim Y.-M."/>
            <person name="Seo E."/>
            <person name="Kim K.-T."/>
            <person name="Kim M.-S."/>
            <person name="Lee J.M."/>
            <person name="Cheong K."/>
            <person name="Shin H.-S."/>
            <person name="Kim S.-B."/>
            <person name="Han K."/>
            <person name="Lee J."/>
            <person name="Park M."/>
            <person name="Lee H.-A."/>
            <person name="Lee H.-Y."/>
            <person name="Lee Y."/>
            <person name="Oh S."/>
            <person name="Lee J.H."/>
            <person name="Choi E."/>
            <person name="Choi E."/>
            <person name="Lee S.E."/>
            <person name="Jeon J."/>
            <person name="Kim H."/>
            <person name="Choi G."/>
            <person name="Song H."/>
            <person name="Lee J."/>
            <person name="Lee S.-C."/>
            <person name="Kwon J.-K."/>
            <person name="Lee H.-Y."/>
            <person name="Koo N."/>
            <person name="Hong Y."/>
            <person name="Kim R.W."/>
            <person name="Kang W.-H."/>
            <person name="Huh J.H."/>
            <person name="Kang B.-C."/>
            <person name="Yang T.-J."/>
            <person name="Lee Y.-H."/>
            <person name="Bennetzen J.L."/>
            <person name="Choi D."/>
        </authorList>
    </citation>
    <scope>NUCLEOTIDE SEQUENCE [LARGE SCALE GENOMIC DNA]</scope>
    <source>
        <strain evidence="4">cv. PBC81</strain>
    </source>
</reference>
<dbReference type="SUPFAM" id="SSF81383">
    <property type="entry name" value="F-box domain"/>
    <property type="match status" value="1"/>
</dbReference>
<feature type="domain" description="F-box associated beta-propeller type 1" evidence="2">
    <location>
        <begin position="96"/>
        <end position="197"/>
    </location>
</feature>
<reference evidence="3 4" key="1">
    <citation type="journal article" date="2017" name="Genome Biol.">
        <title>New reference genome sequences of hot pepper reveal the massive evolution of plant disease-resistance genes by retroduplication.</title>
        <authorList>
            <person name="Kim S."/>
            <person name="Park J."/>
            <person name="Yeom S.I."/>
            <person name="Kim Y.M."/>
            <person name="Seo E."/>
            <person name="Kim K.T."/>
            <person name="Kim M.S."/>
            <person name="Lee J.M."/>
            <person name="Cheong K."/>
            <person name="Shin H.S."/>
            <person name="Kim S.B."/>
            <person name="Han K."/>
            <person name="Lee J."/>
            <person name="Park M."/>
            <person name="Lee H.A."/>
            <person name="Lee H.Y."/>
            <person name="Lee Y."/>
            <person name="Oh S."/>
            <person name="Lee J.H."/>
            <person name="Choi E."/>
            <person name="Choi E."/>
            <person name="Lee S.E."/>
            <person name="Jeon J."/>
            <person name="Kim H."/>
            <person name="Choi G."/>
            <person name="Song H."/>
            <person name="Lee J."/>
            <person name="Lee S.C."/>
            <person name="Kwon J.K."/>
            <person name="Lee H.Y."/>
            <person name="Koo N."/>
            <person name="Hong Y."/>
            <person name="Kim R.W."/>
            <person name="Kang W.H."/>
            <person name="Huh J.H."/>
            <person name="Kang B.C."/>
            <person name="Yang T.J."/>
            <person name="Lee Y.H."/>
            <person name="Bennetzen J.L."/>
            <person name="Choi D."/>
        </authorList>
    </citation>
    <scope>NUCLEOTIDE SEQUENCE [LARGE SCALE GENOMIC DNA]</scope>
    <source>
        <strain evidence="4">cv. PBC81</strain>
    </source>
</reference>
<dbReference type="OrthoDB" id="1166304at2759"/>
<dbReference type="InterPro" id="IPR036047">
    <property type="entry name" value="F-box-like_dom_sf"/>
</dbReference>